<evidence type="ECO:0000313" key="3">
    <source>
        <dbReference type="EMBL" id="KOY12619.1"/>
    </source>
</evidence>
<keyword evidence="4" id="KW-1185">Reference proteome</keyword>
<dbReference type="InterPro" id="IPR001387">
    <property type="entry name" value="Cro/C1-type_HTH"/>
</dbReference>
<organism evidence="3 4">
    <name type="scientific">Paenibacillus xylanivorans</name>
    <dbReference type="NCBI Taxonomy" id="1705561"/>
    <lineage>
        <taxon>Bacteria</taxon>
        <taxon>Bacillati</taxon>
        <taxon>Bacillota</taxon>
        <taxon>Bacilli</taxon>
        <taxon>Bacillales</taxon>
        <taxon>Paenibacillaceae</taxon>
        <taxon>Paenibacillus</taxon>
    </lineage>
</organism>
<dbReference type="Proteomes" id="UP000037688">
    <property type="component" value="Unassembled WGS sequence"/>
</dbReference>
<dbReference type="PROSITE" id="PS50943">
    <property type="entry name" value="HTH_CROC1"/>
    <property type="match status" value="1"/>
</dbReference>
<sequence>MNTINKEVGKKIRNFRKWKGLTVQQLADQIHKSKATLSKYESGDITLDVVTLHQIADSLNIQVEQLLYIEPKQASPLMNTVPSSFFKNSTRFYSYFYDGRNNSLIRCVIDMMAQSDANCYRTVMYMNVKNFENYQECENMYWGHTEHYDTLTTLILKNQATPLEKLYINILASFQESEKKWGLMAGVSFRPFMPIALKMLFSRIPLPENQELYNELKISKEDLRTLKIYNMLAVT</sequence>
<dbReference type="PANTHER" id="PTHR46558:SF11">
    <property type="entry name" value="HTH-TYPE TRANSCRIPTIONAL REGULATOR XRE"/>
    <property type="match status" value="1"/>
</dbReference>
<gene>
    <name evidence="3" type="ORF">AMS66_29870</name>
</gene>
<name>A0A0M9BIH8_9BACL</name>
<comment type="caution">
    <text evidence="3">The sequence shown here is derived from an EMBL/GenBank/DDBJ whole genome shotgun (WGS) entry which is preliminary data.</text>
</comment>
<evidence type="ECO:0000256" key="1">
    <source>
        <dbReference type="ARBA" id="ARBA00023125"/>
    </source>
</evidence>
<dbReference type="OrthoDB" id="1623336at2"/>
<dbReference type="CDD" id="cd00093">
    <property type="entry name" value="HTH_XRE"/>
    <property type="match status" value="1"/>
</dbReference>
<dbReference type="EMBL" id="LITU01000083">
    <property type="protein sequence ID" value="KOY12619.1"/>
    <property type="molecule type" value="Genomic_DNA"/>
</dbReference>
<evidence type="ECO:0000259" key="2">
    <source>
        <dbReference type="PROSITE" id="PS50943"/>
    </source>
</evidence>
<accession>A0A0M9BIH8</accession>
<dbReference type="PANTHER" id="PTHR46558">
    <property type="entry name" value="TRACRIPTIONAL REGULATORY PROTEIN-RELATED-RELATED"/>
    <property type="match status" value="1"/>
</dbReference>
<feature type="domain" description="HTH cro/C1-type" evidence="2">
    <location>
        <begin position="12"/>
        <end position="66"/>
    </location>
</feature>
<dbReference type="GO" id="GO:0003677">
    <property type="term" value="F:DNA binding"/>
    <property type="evidence" value="ECO:0007669"/>
    <property type="project" value="UniProtKB-KW"/>
</dbReference>
<reference evidence="3 4" key="1">
    <citation type="submission" date="2015-08" db="EMBL/GenBank/DDBJ databases">
        <title>Draft genome sequence of cellulolytic and xylanolytic Paenibacillus sp. A59, isolated from a decaying forest soil from Patagonia, Argentina.</title>
        <authorList>
            <person name="Ghio S."/>
            <person name="Caceres A.M."/>
            <person name="Talia P."/>
            <person name="Grasso D."/>
            <person name="Campos E."/>
        </authorList>
    </citation>
    <scope>NUCLEOTIDE SEQUENCE [LARGE SCALE GENOMIC DNA]</scope>
    <source>
        <strain evidence="3 4">A59</strain>
    </source>
</reference>
<proteinExistence type="predicted"/>
<dbReference type="SMART" id="SM00530">
    <property type="entry name" value="HTH_XRE"/>
    <property type="match status" value="1"/>
</dbReference>
<evidence type="ECO:0000313" key="4">
    <source>
        <dbReference type="Proteomes" id="UP000037688"/>
    </source>
</evidence>
<dbReference type="InterPro" id="IPR010982">
    <property type="entry name" value="Lambda_DNA-bd_dom_sf"/>
</dbReference>
<dbReference type="SUPFAM" id="SSF47413">
    <property type="entry name" value="lambda repressor-like DNA-binding domains"/>
    <property type="match status" value="1"/>
</dbReference>
<dbReference type="RefSeq" id="WP_053784242.1">
    <property type="nucleotide sequence ID" value="NZ_LITU01000083.1"/>
</dbReference>
<dbReference type="AlphaFoldDB" id="A0A0M9BIH8"/>
<dbReference type="PATRIC" id="fig|1705561.3.peg.6315"/>
<keyword evidence="1" id="KW-0238">DNA-binding</keyword>
<dbReference type="Gene3D" id="1.10.260.40">
    <property type="entry name" value="lambda repressor-like DNA-binding domains"/>
    <property type="match status" value="1"/>
</dbReference>
<dbReference type="Pfam" id="PF01381">
    <property type="entry name" value="HTH_3"/>
    <property type="match status" value="1"/>
</dbReference>
<protein>
    <submittedName>
        <fullName evidence="3">XRE family transcriptional regulator</fullName>
    </submittedName>
</protein>